<keyword evidence="7" id="KW-1015">Disulfide bond</keyword>
<evidence type="ECO:0000259" key="8">
    <source>
        <dbReference type="SMART" id="SM00645"/>
    </source>
</evidence>
<dbReference type="InterPro" id="IPR025661">
    <property type="entry name" value="Pept_asp_AS"/>
</dbReference>
<evidence type="ECO:0000313" key="9">
    <source>
        <dbReference type="EMBL" id="GBN16180.1"/>
    </source>
</evidence>
<accession>A0A4Y2LQ01</accession>
<dbReference type="AlphaFoldDB" id="A0A4Y2LQ01"/>
<keyword evidence="6" id="KW-0865">Zymogen</keyword>
<dbReference type="FunFam" id="3.90.70.10:FF:000031">
    <property type="entry name" value="Cathepsin B"/>
    <property type="match status" value="1"/>
</dbReference>
<dbReference type="SMART" id="SM00645">
    <property type="entry name" value="Pept_C1"/>
    <property type="match status" value="1"/>
</dbReference>
<keyword evidence="10" id="KW-1185">Reference proteome</keyword>
<dbReference type="Gene3D" id="3.90.70.10">
    <property type="entry name" value="Cysteine proteinases"/>
    <property type="match status" value="1"/>
</dbReference>
<dbReference type="GO" id="GO:0006508">
    <property type="term" value="P:proteolysis"/>
    <property type="evidence" value="ECO:0007669"/>
    <property type="project" value="UniProtKB-KW"/>
</dbReference>
<dbReference type="InterPro" id="IPR025660">
    <property type="entry name" value="Pept_his_AS"/>
</dbReference>
<dbReference type="InterPro" id="IPR013128">
    <property type="entry name" value="Peptidase_C1A"/>
</dbReference>
<evidence type="ECO:0000256" key="2">
    <source>
        <dbReference type="ARBA" id="ARBA00022670"/>
    </source>
</evidence>
<evidence type="ECO:0000313" key="10">
    <source>
        <dbReference type="Proteomes" id="UP000499080"/>
    </source>
</evidence>
<dbReference type="InterPro" id="IPR038765">
    <property type="entry name" value="Papain-like_cys_pep_sf"/>
</dbReference>
<dbReference type="CDD" id="cd02620">
    <property type="entry name" value="Peptidase_C1A_CathepsinB"/>
    <property type="match status" value="1"/>
</dbReference>
<keyword evidence="2" id="KW-0645">Protease</keyword>
<dbReference type="Pfam" id="PF00112">
    <property type="entry name" value="Peptidase_C1"/>
    <property type="match status" value="1"/>
</dbReference>
<dbReference type="OrthoDB" id="640249at2759"/>
<evidence type="ECO:0000256" key="1">
    <source>
        <dbReference type="ARBA" id="ARBA00008455"/>
    </source>
</evidence>
<comment type="caution">
    <text evidence="9">The sequence shown here is derived from an EMBL/GenBank/DDBJ whole genome shotgun (WGS) entry which is preliminary data.</text>
</comment>
<keyword evidence="4" id="KW-0378">Hydrolase</keyword>
<organism evidence="9 10">
    <name type="scientific">Araneus ventricosus</name>
    <name type="common">Orbweaver spider</name>
    <name type="synonym">Epeira ventricosa</name>
    <dbReference type="NCBI Taxonomy" id="182803"/>
    <lineage>
        <taxon>Eukaryota</taxon>
        <taxon>Metazoa</taxon>
        <taxon>Ecdysozoa</taxon>
        <taxon>Arthropoda</taxon>
        <taxon>Chelicerata</taxon>
        <taxon>Arachnida</taxon>
        <taxon>Araneae</taxon>
        <taxon>Araneomorphae</taxon>
        <taxon>Entelegynae</taxon>
        <taxon>Araneoidea</taxon>
        <taxon>Araneidae</taxon>
        <taxon>Araneus</taxon>
    </lineage>
</organism>
<evidence type="ECO:0000256" key="4">
    <source>
        <dbReference type="ARBA" id="ARBA00022801"/>
    </source>
</evidence>
<dbReference type="PROSITE" id="PS00639">
    <property type="entry name" value="THIOL_PROTEASE_HIS"/>
    <property type="match status" value="1"/>
</dbReference>
<dbReference type="PANTHER" id="PTHR12411">
    <property type="entry name" value="CYSTEINE PROTEASE FAMILY C1-RELATED"/>
    <property type="match status" value="1"/>
</dbReference>
<gene>
    <name evidence="9" type="primary">CTSB_4</name>
    <name evidence="9" type="ORF">AVEN_124304_1</name>
</gene>
<dbReference type="SUPFAM" id="SSF54001">
    <property type="entry name" value="Cysteine proteinases"/>
    <property type="match status" value="1"/>
</dbReference>
<dbReference type="EMBL" id="BGPR01006114">
    <property type="protein sequence ID" value="GBN16180.1"/>
    <property type="molecule type" value="Genomic_DNA"/>
</dbReference>
<evidence type="ECO:0000256" key="3">
    <source>
        <dbReference type="ARBA" id="ARBA00022729"/>
    </source>
</evidence>
<dbReference type="Proteomes" id="UP000499080">
    <property type="component" value="Unassembled WGS sequence"/>
</dbReference>
<dbReference type="PRINTS" id="PR00705">
    <property type="entry name" value="PAPAIN"/>
</dbReference>
<evidence type="ECO:0000256" key="6">
    <source>
        <dbReference type="ARBA" id="ARBA00023145"/>
    </source>
</evidence>
<reference evidence="9 10" key="1">
    <citation type="journal article" date="2019" name="Sci. Rep.">
        <title>Orb-weaving spider Araneus ventricosus genome elucidates the spidroin gene catalogue.</title>
        <authorList>
            <person name="Kono N."/>
            <person name="Nakamura H."/>
            <person name="Ohtoshi R."/>
            <person name="Moran D.A.P."/>
            <person name="Shinohara A."/>
            <person name="Yoshida Y."/>
            <person name="Fujiwara M."/>
            <person name="Mori M."/>
            <person name="Tomita M."/>
            <person name="Arakawa K."/>
        </authorList>
    </citation>
    <scope>NUCLEOTIDE SEQUENCE [LARGE SCALE GENOMIC DNA]</scope>
</reference>
<dbReference type="InterPro" id="IPR000668">
    <property type="entry name" value="Peptidase_C1A_C"/>
</dbReference>
<sequence length="334" mass="37186">MRTGSNILCTRKEQNGISLRSSELRQFVLEPVRVEVCDMHSIRLEETSTRDDSGVHQRPTQCPQRQSKYKLPSIRHAVPEDLPECFDARRNKPHCPTIGEIRDQGSCIASWAFGAVEAMSDRHCIHSNGKVNVEISAEDLLTCCDSCGDGCNGGRPGSAWEYWVNEGLVTGGQYNSHVGCQPYIIPACEHASTPGKLPRCTDVVETPQCVHICEEGYNVSYRADKHFGNTSYSIDKQEDQIKTEIYKNGPVQGTFTVCTDFITYRSGVYRHVTGEEMGDHSIRILGWGTENGTPYWLVANSWNPDWGDKGYFKILRGSDECGIESSIVAGLPKV</sequence>
<feature type="domain" description="Peptidase C1A papain C-terminal" evidence="8">
    <location>
        <begin position="82"/>
        <end position="331"/>
    </location>
</feature>
<keyword evidence="5" id="KW-0788">Thiol protease</keyword>
<name>A0A4Y2LQ01_ARAVE</name>
<evidence type="ECO:0000256" key="5">
    <source>
        <dbReference type="ARBA" id="ARBA00022807"/>
    </source>
</evidence>
<comment type="similarity">
    <text evidence="1">Belongs to the peptidase C1 family.</text>
</comment>
<protein>
    <submittedName>
        <fullName evidence="9">Cathepsin B</fullName>
    </submittedName>
</protein>
<dbReference type="PROSITE" id="PS00640">
    <property type="entry name" value="THIOL_PROTEASE_ASN"/>
    <property type="match status" value="1"/>
</dbReference>
<evidence type="ECO:0000256" key="7">
    <source>
        <dbReference type="ARBA" id="ARBA00023157"/>
    </source>
</evidence>
<keyword evidence="3" id="KW-0732">Signal</keyword>
<proteinExistence type="inferred from homology"/>
<dbReference type="GO" id="GO:0008234">
    <property type="term" value="F:cysteine-type peptidase activity"/>
    <property type="evidence" value="ECO:0007669"/>
    <property type="project" value="UniProtKB-KW"/>
</dbReference>